<dbReference type="EMBL" id="JABXYK010000011">
    <property type="protein sequence ID" value="NVP57162.1"/>
    <property type="molecule type" value="Genomic_DNA"/>
</dbReference>
<name>A0ABX2QHA8_9HYPH</name>
<gene>
    <name evidence="1" type="ORF">HV823_18040</name>
</gene>
<sequence length="72" mass="8064">MLTSHSLHGPIGSGSYRYSASVRSFAGRLVQAWRHHRAELELESLPFDVRKDIGFPSTELGSDLNALPRKTR</sequence>
<comment type="caution">
    <text evidence="1">The sequence shown here is derived from an EMBL/GenBank/DDBJ whole genome shotgun (WGS) entry which is preliminary data.</text>
</comment>
<organism evidence="1 2">
    <name type="scientific">Mycoplana rhizolycopersici</name>
    <dbReference type="NCBI Taxonomy" id="2746702"/>
    <lineage>
        <taxon>Bacteria</taxon>
        <taxon>Pseudomonadati</taxon>
        <taxon>Pseudomonadota</taxon>
        <taxon>Alphaproteobacteria</taxon>
        <taxon>Hyphomicrobiales</taxon>
        <taxon>Rhizobiaceae</taxon>
        <taxon>Mycoplana</taxon>
    </lineage>
</organism>
<protein>
    <recommendedName>
        <fullName evidence="3">DUF1127 domain-containing protein</fullName>
    </recommendedName>
</protein>
<accession>A0ABX2QHA8</accession>
<reference evidence="1 2" key="1">
    <citation type="submission" date="2020-06" db="EMBL/GenBank/DDBJ databases">
        <title>Rhizobium sp.nov. isolated from the tomato plant.</title>
        <authorList>
            <person name="Thin K.K."/>
            <person name="Zhang X."/>
            <person name="He S."/>
        </authorList>
    </citation>
    <scope>NUCLEOTIDE SEQUENCE [LARGE SCALE GENOMIC DNA]</scope>
    <source>
        <strain evidence="1 2">DBTS2</strain>
    </source>
</reference>
<evidence type="ECO:0008006" key="3">
    <source>
        <dbReference type="Google" id="ProtNLM"/>
    </source>
</evidence>
<keyword evidence="2" id="KW-1185">Reference proteome</keyword>
<evidence type="ECO:0000313" key="2">
    <source>
        <dbReference type="Proteomes" id="UP000659172"/>
    </source>
</evidence>
<dbReference type="Proteomes" id="UP000659172">
    <property type="component" value="Unassembled WGS sequence"/>
</dbReference>
<proteinExistence type="predicted"/>
<evidence type="ECO:0000313" key="1">
    <source>
        <dbReference type="EMBL" id="NVP57162.1"/>
    </source>
</evidence>